<dbReference type="Proteomes" id="UP001459277">
    <property type="component" value="Unassembled WGS sequence"/>
</dbReference>
<name>A0AAW2DTZ2_9ROSI</name>
<evidence type="ECO:0000256" key="1">
    <source>
        <dbReference type="SAM" id="MobiDB-lite"/>
    </source>
</evidence>
<evidence type="ECO:0000313" key="3">
    <source>
        <dbReference type="Proteomes" id="UP001459277"/>
    </source>
</evidence>
<proteinExistence type="predicted"/>
<dbReference type="EMBL" id="JAZDWU010000001">
    <property type="protein sequence ID" value="KAL0014052.1"/>
    <property type="molecule type" value="Genomic_DNA"/>
</dbReference>
<evidence type="ECO:0000313" key="2">
    <source>
        <dbReference type="EMBL" id="KAL0014052.1"/>
    </source>
</evidence>
<organism evidence="2 3">
    <name type="scientific">Lithocarpus litseifolius</name>
    <dbReference type="NCBI Taxonomy" id="425828"/>
    <lineage>
        <taxon>Eukaryota</taxon>
        <taxon>Viridiplantae</taxon>
        <taxon>Streptophyta</taxon>
        <taxon>Embryophyta</taxon>
        <taxon>Tracheophyta</taxon>
        <taxon>Spermatophyta</taxon>
        <taxon>Magnoliopsida</taxon>
        <taxon>eudicotyledons</taxon>
        <taxon>Gunneridae</taxon>
        <taxon>Pentapetalae</taxon>
        <taxon>rosids</taxon>
        <taxon>fabids</taxon>
        <taxon>Fagales</taxon>
        <taxon>Fagaceae</taxon>
        <taxon>Lithocarpus</taxon>
    </lineage>
</organism>
<feature type="compositionally biased region" description="Gly residues" evidence="1">
    <location>
        <begin position="87"/>
        <end position="104"/>
    </location>
</feature>
<accession>A0AAW2DTZ2</accession>
<sequence length="156" mass="16934">MQGVMDSESHDGSSLSIPLVLNQKQNEIAEAKADGDQASTRTTGFFKTCFNGLNALTVRLEHHFKGLMKRQQQQWKQRRRRRRRRGVVGGGQEQKGGSDGAGGGWEVIEEFSQGLGCSGRGRESPRHNGVEVFGAGEVAGVVVVDAIRWVQGEAVG</sequence>
<dbReference type="AlphaFoldDB" id="A0AAW2DTZ2"/>
<feature type="region of interest" description="Disordered" evidence="1">
    <location>
        <begin position="68"/>
        <end position="104"/>
    </location>
</feature>
<feature type="compositionally biased region" description="Basic residues" evidence="1">
    <location>
        <begin position="76"/>
        <end position="86"/>
    </location>
</feature>
<reference evidence="2 3" key="1">
    <citation type="submission" date="2024-01" db="EMBL/GenBank/DDBJ databases">
        <title>A telomere-to-telomere, gap-free genome of sweet tea (Lithocarpus litseifolius).</title>
        <authorList>
            <person name="Zhou J."/>
        </authorList>
    </citation>
    <scope>NUCLEOTIDE SEQUENCE [LARGE SCALE GENOMIC DNA]</scope>
    <source>
        <strain evidence="2">Zhou-2022a</strain>
        <tissue evidence="2">Leaf</tissue>
    </source>
</reference>
<keyword evidence="3" id="KW-1185">Reference proteome</keyword>
<comment type="caution">
    <text evidence="2">The sequence shown here is derived from an EMBL/GenBank/DDBJ whole genome shotgun (WGS) entry which is preliminary data.</text>
</comment>
<gene>
    <name evidence="2" type="ORF">SO802_001121</name>
</gene>
<protein>
    <submittedName>
        <fullName evidence="2">Uncharacterized protein</fullName>
    </submittedName>
</protein>